<dbReference type="GO" id="GO:0009295">
    <property type="term" value="C:nucleoid"/>
    <property type="evidence" value="ECO:0007669"/>
    <property type="project" value="UniProtKB-SubCell"/>
</dbReference>
<keyword evidence="6 7" id="KW-0804">Transcription</keyword>
<dbReference type="RefSeq" id="WP_103998834.1">
    <property type="nucleotide sequence ID" value="NZ_FNVP01000002.1"/>
</dbReference>
<comment type="subunit">
    <text evidence="7">Forms oligomers.</text>
</comment>
<dbReference type="InterPro" id="IPR007159">
    <property type="entry name" value="SpoVT-AbrB_dom"/>
</dbReference>
<reference evidence="10" key="1">
    <citation type="submission" date="2016-10" db="EMBL/GenBank/DDBJ databases">
        <authorList>
            <person name="Varghese N."/>
            <person name="Submissions S."/>
        </authorList>
    </citation>
    <scope>NUCLEOTIDE SEQUENCE [LARGE SCALE GENOMIC DNA]</scope>
    <source>
        <strain evidence="10">CGMCC 1.9230</strain>
    </source>
</reference>
<dbReference type="CDD" id="cd16321">
    <property type="entry name" value="MraZ_C"/>
    <property type="match status" value="1"/>
</dbReference>
<dbReference type="GO" id="GO:0005737">
    <property type="term" value="C:cytoplasm"/>
    <property type="evidence" value="ECO:0007669"/>
    <property type="project" value="UniProtKB-UniRule"/>
</dbReference>
<dbReference type="GO" id="GO:2000143">
    <property type="term" value="P:negative regulation of DNA-templated transcription initiation"/>
    <property type="evidence" value="ECO:0007669"/>
    <property type="project" value="TreeGrafter"/>
</dbReference>
<evidence type="ECO:0000313" key="9">
    <source>
        <dbReference type="EMBL" id="SEF68685.1"/>
    </source>
</evidence>
<evidence type="ECO:0000256" key="7">
    <source>
        <dbReference type="HAMAP-Rule" id="MF_01008"/>
    </source>
</evidence>
<dbReference type="PANTHER" id="PTHR34701:SF1">
    <property type="entry name" value="TRANSCRIPTIONAL REGULATOR MRAZ"/>
    <property type="match status" value="1"/>
</dbReference>
<evidence type="ECO:0000256" key="4">
    <source>
        <dbReference type="ARBA" id="ARBA00023015"/>
    </source>
</evidence>
<dbReference type="PANTHER" id="PTHR34701">
    <property type="entry name" value="TRANSCRIPTIONAL REGULATOR MRAZ"/>
    <property type="match status" value="1"/>
</dbReference>
<dbReference type="NCBIfam" id="TIGR00242">
    <property type="entry name" value="division/cell wall cluster transcriptional repressor MraZ"/>
    <property type="match status" value="1"/>
</dbReference>
<dbReference type="PROSITE" id="PS51740">
    <property type="entry name" value="SPOVT_ABRB"/>
    <property type="match status" value="2"/>
</dbReference>
<evidence type="ECO:0000313" key="10">
    <source>
        <dbReference type="Proteomes" id="UP000236737"/>
    </source>
</evidence>
<evidence type="ECO:0000256" key="5">
    <source>
        <dbReference type="ARBA" id="ARBA00023125"/>
    </source>
</evidence>
<evidence type="ECO:0000256" key="1">
    <source>
        <dbReference type="ARBA" id="ARBA00013860"/>
    </source>
</evidence>
<dbReference type="InterPro" id="IPR020603">
    <property type="entry name" value="MraZ_dom"/>
</dbReference>
<gene>
    <name evidence="7" type="primary">mraZ</name>
    <name evidence="9" type="ORF">SAMN04488130_10253</name>
</gene>
<feature type="domain" description="SpoVT-AbrB" evidence="8">
    <location>
        <begin position="83"/>
        <end position="126"/>
    </location>
</feature>
<dbReference type="HAMAP" id="MF_01008">
    <property type="entry name" value="MraZ"/>
    <property type="match status" value="1"/>
</dbReference>
<dbReference type="AlphaFoldDB" id="A0A1H5U0U0"/>
<dbReference type="InterPro" id="IPR035642">
    <property type="entry name" value="MraZ_N"/>
</dbReference>
<keyword evidence="4 7" id="KW-0805">Transcription regulation</keyword>
<dbReference type="GO" id="GO:0000976">
    <property type="term" value="F:transcription cis-regulatory region binding"/>
    <property type="evidence" value="ECO:0007669"/>
    <property type="project" value="TreeGrafter"/>
</dbReference>
<feature type="domain" description="SpoVT-AbrB" evidence="8">
    <location>
        <begin position="7"/>
        <end position="54"/>
    </location>
</feature>
<dbReference type="CDD" id="cd16320">
    <property type="entry name" value="MraZ_N"/>
    <property type="match status" value="1"/>
</dbReference>
<keyword evidence="5 7" id="KW-0238">DNA-binding</keyword>
<keyword evidence="3" id="KW-0677">Repeat</keyword>
<dbReference type="Gene3D" id="3.40.1550.20">
    <property type="entry name" value="Transcriptional regulator MraZ domain"/>
    <property type="match status" value="1"/>
</dbReference>
<proteinExistence type="inferred from homology"/>
<dbReference type="SUPFAM" id="SSF89447">
    <property type="entry name" value="AbrB/MazE/MraZ-like"/>
    <property type="match status" value="1"/>
</dbReference>
<dbReference type="Proteomes" id="UP000236737">
    <property type="component" value="Unassembled WGS sequence"/>
</dbReference>
<evidence type="ECO:0000256" key="6">
    <source>
        <dbReference type="ARBA" id="ARBA00023163"/>
    </source>
</evidence>
<name>A0A1H5U0U0_9FLAO</name>
<comment type="similarity">
    <text evidence="7">Belongs to the MraZ family.</text>
</comment>
<comment type="subcellular location">
    <subcellularLocation>
        <location evidence="7">Cytoplasm</location>
        <location evidence="7">Nucleoid</location>
    </subcellularLocation>
</comment>
<keyword evidence="2 7" id="KW-0963">Cytoplasm</keyword>
<organism evidence="9 10">
    <name type="scientific">Flavobacterium urumqiense</name>
    <dbReference type="NCBI Taxonomy" id="935224"/>
    <lineage>
        <taxon>Bacteria</taxon>
        <taxon>Pseudomonadati</taxon>
        <taxon>Bacteroidota</taxon>
        <taxon>Flavobacteriia</taxon>
        <taxon>Flavobacteriales</taxon>
        <taxon>Flavobacteriaceae</taxon>
        <taxon>Flavobacterium</taxon>
    </lineage>
</organism>
<dbReference type="Pfam" id="PF02381">
    <property type="entry name" value="MraZ"/>
    <property type="match status" value="2"/>
</dbReference>
<keyword evidence="10" id="KW-1185">Reference proteome</keyword>
<dbReference type="InterPro" id="IPR037914">
    <property type="entry name" value="SpoVT-AbrB_sf"/>
</dbReference>
<evidence type="ECO:0000256" key="3">
    <source>
        <dbReference type="ARBA" id="ARBA00022737"/>
    </source>
</evidence>
<protein>
    <recommendedName>
        <fullName evidence="1 7">Transcriptional regulator MraZ</fullName>
    </recommendedName>
</protein>
<dbReference type="InterPro" id="IPR035644">
    <property type="entry name" value="MraZ_C"/>
</dbReference>
<accession>A0A1H5U0U0</accession>
<dbReference type="InterPro" id="IPR003444">
    <property type="entry name" value="MraZ"/>
</dbReference>
<dbReference type="EMBL" id="FNVP01000002">
    <property type="protein sequence ID" value="SEF68685.1"/>
    <property type="molecule type" value="Genomic_DNA"/>
</dbReference>
<dbReference type="OrthoDB" id="9807753at2"/>
<evidence type="ECO:0000259" key="8">
    <source>
        <dbReference type="PROSITE" id="PS51740"/>
    </source>
</evidence>
<dbReference type="InterPro" id="IPR038619">
    <property type="entry name" value="MraZ_sf"/>
</dbReference>
<sequence>MDTIVGTYECKVDAKGRLLLPAPLKKQLAASLQNGFVLKRSVFQSCLELYPMQEWLLMTEKISKLNRFVKKNNDFIRRFTAGVKVVEIDALGRLLVPKDLVLYASITKEVVFSSAINIVEIWDKDLYEKSIGDEEIDFADLAEEVMGNINDNDYGIS</sequence>
<evidence type="ECO:0000256" key="2">
    <source>
        <dbReference type="ARBA" id="ARBA00022490"/>
    </source>
</evidence>
<dbReference type="GO" id="GO:0003700">
    <property type="term" value="F:DNA-binding transcription factor activity"/>
    <property type="evidence" value="ECO:0007669"/>
    <property type="project" value="UniProtKB-UniRule"/>
</dbReference>